<protein>
    <submittedName>
        <fullName evidence="2">ORF171</fullName>
    </submittedName>
</protein>
<keyword evidence="2" id="KW-0934">Plastid</keyword>
<dbReference type="AlphaFoldDB" id="A0A7G5VUH7"/>
<keyword evidence="1" id="KW-1133">Transmembrane helix</keyword>
<dbReference type="EMBL" id="MN431657">
    <property type="protein sequence ID" value="QMX77344.1"/>
    <property type="molecule type" value="Genomic_DNA"/>
</dbReference>
<gene>
    <name evidence="2" type="primary">ycf33</name>
</gene>
<organism evidence="2">
    <name type="scientific">Cyanidiococcus yangmingshanensis</name>
    <dbReference type="NCBI Taxonomy" id="2690220"/>
    <lineage>
        <taxon>Eukaryota</taxon>
        <taxon>Rhodophyta</taxon>
        <taxon>Bangiophyceae</taxon>
        <taxon>Cyanidiales</taxon>
        <taxon>Cyanidiaceae</taxon>
        <taxon>Cyanidiococcus</taxon>
    </lineage>
</organism>
<dbReference type="GeneID" id="60450244"/>
<reference evidence="2" key="1">
    <citation type="submission" date="2019-09" db="EMBL/GenBank/DDBJ databases">
        <authorList>
            <person name="Liu S.-L."/>
            <person name="Chiang Y.-R."/>
            <person name="Fu H.-Y."/>
        </authorList>
    </citation>
    <scope>NUCLEOTIDE SEQUENCE</scope>
    <source>
        <strain evidence="2">THAL066</strain>
    </source>
</reference>
<accession>A0A7G5VUH7</accession>
<evidence type="ECO:0000313" key="2">
    <source>
        <dbReference type="EMBL" id="QMX77344.1"/>
    </source>
</evidence>
<proteinExistence type="predicted"/>
<keyword evidence="1" id="KW-0812">Transmembrane</keyword>
<name>A0A7G5VUH7_9RHOD</name>
<keyword evidence="2" id="KW-0150">Chloroplast</keyword>
<geneLocation type="chloroplast" evidence="2"/>
<keyword evidence="1" id="KW-0472">Membrane</keyword>
<feature type="transmembrane region" description="Helical" evidence="1">
    <location>
        <begin position="23"/>
        <end position="40"/>
    </location>
</feature>
<sequence>MKFVVSSLLGLISFLFTPKFRPFWWWTCLLTLTALILFLLRQMLDL</sequence>
<dbReference type="RefSeq" id="YP_009968243.1">
    <property type="nucleotide sequence ID" value="NC_051883.1"/>
</dbReference>
<evidence type="ECO:0000256" key="1">
    <source>
        <dbReference type="SAM" id="Phobius"/>
    </source>
</evidence>